<dbReference type="Proteomes" id="UP000053872">
    <property type="component" value="Unassembled WGS sequence"/>
</dbReference>
<protein>
    <submittedName>
        <fullName evidence="3">V-type proton ATPase subunit e 2</fullName>
    </submittedName>
</protein>
<dbReference type="EMBL" id="AKCR02000086">
    <property type="protein sequence ID" value="PKK21266.1"/>
    <property type="molecule type" value="Genomic_DNA"/>
</dbReference>
<sequence>METPLKILTLLLLFQPLSSCTRQRPEVLGQRLDPLPQDTLSTATWTNDACAPEHSKQHPCLGQGPGNPSPGSSHTTRERSSHLAPCCSH</sequence>
<evidence type="ECO:0000313" key="4">
    <source>
        <dbReference type="Proteomes" id="UP000053872"/>
    </source>
</evidence>
<gene>
    <name evidence="3" type="ORF">A306_00010606</name>
</gene>
<dbReference type="AlphaFoldDB" id="A0A2I0LV12"/>
<feature type="chain" id="PRO_5014177802" evidence="2">
    <location>
        <begin position="20"/>
        <end position="89"/>
    </location>
</feature>
<feature type="region of interest" description="Disordered" evidence="1">
    <location>
        <begin position="50"/>
        <end position="89"/>
    </location>
</feature>
<dbReference type="InParanoid" id="A0A2I0LV12"/>
<comment type="caution">
    <text evidence="3">The sequence shown here is derived from an EMBL/GenBank/DDBJ whole genome shotgun (WGS) entry which is preliminary data.</text>
</comment>
<reference evidence="3 4" key="1">
    <citation type="journal article" date="2013" name="Science">
        <title>Genomic diversity and evolution of the head crest in the rock pigeon.</title>
        <authorList>
            <person name="Shapiro M.D."/>
            <person name="Kronenberg Z."/>
            <person name="Li C."/>
            <person name="Domyan E.T."/>
            <person name="Pan H."/>
            <person name="Campbell M."/>
            <person name="Tan H."/>
            <person name="Huff C.D."/>
            <person name="Hu H."/>
            <person name="Vickrey A.I."/>
            <person name="Nielsen S.C."/>
            <person name="Stringham S.A."/>
            <person name="Hu H."/>
            <person name="Willerslev E."/>
            <person name="Gilbert M.T."/>
            <person name="Yandell M."/>
            <person name="Zhang G."/>
            <person name="Wang J."/>
        </authorList>
    </citation>
    <scope>NUCLEOTIDE SEQUENCE [LARGE SCALE GENOMIC DNA]</scope>
    <source>
        <tissue evidence="3">Blood</tissue>
    </source>
</reference>
<feature type="signal peptide" evidence="2">
    <location>
        <begin position="1"/>
        <end position="19"/>
    </location>
</feature>
<keyword evidence="2" id="KW-0732">Signal</keyword>
<evidence type="ECO:0000256" key="1">
    <source>
        <dbReference type="SAM" id="MobiDB-lite"/>
    </source>
</evidence>
<proteinExistence type="predicted"/>
<keyword evidence="4" id="KW-1185">Reference proteome</keyword>
<organism evidence="3 4">
    <name type="scientific">Columba livia</name>
    <name type="common">Rock dove</name>
    <dbReference type="NCBI Taxonomy" id="8932"/>
    <lineage>
        <taxon>Eukaryota</taxon>
        <taxon>Metazoa</taxon>
        <taxon>Chordata</taxon>
        <taxon>Craniata</taxon>
        <taxon>Vertebrata</taxon>
        <taxon>Euteleostomi</taxon>
        <taxon>Archelosauria</taxon>
        <taxon>Archosauria</taxon>
        <taxon>Dinosauria</taxon>
        <taxon>Saurischia</taxon>
        <taxon>Theropoda</taxon>
        <taxon>Coelurosauria</taxon>
        <taxon>Aves</taxon>
        <taxon>Neognathae</taxon>
        <taxon>Neoaves</taxon>
        <taxon>Columbimorphae</taxon>
        <taxon>Columbiformes</taxon>
        <taxon>Columbidae</taxon>
        <taxon>Columba</taxon>
    </lineage>
</organism>
<evidence type="ECO:0000256" key="2">
    <source>
        <dbReference type="SAM" id="SignalP"/>
    </source>
</evidence>
<name>A0A2I0LV12_COLLI</name>
<accession>A0A2I0LV12</accession>
<evidence type="ECO:0000313" key="3">
    <source>
        <dbReference type="EMBL" id="PKK21266.1"/>
    </source>
</evidence>